<reference evidence="1 2" key="1">
    <citation type="submission" date="2018-11" db="EMBL/GenBank/DDBJ databases">
        <authorList>
            <consortium name="Pathogen Informatics"/>
        </authorList>
    </citation>
    <scope>NUCLEOTIDE SEQUENCE [LARGE SCALE GENOMIC DNA]</scope>
    <source>
        <strain evidence="1 2">Zambia</strain>
    </source>
</reference>
<dbReference type="PANTHER" id="PTHR47027:SF25">
    <property type="entry name" value="REVERSE TRANSCRIPTASE DOMAIN-CONTAINING PROTEIN"/>
    <property type="match status" value="1"/>
</dbReference>
<protein>
    <submittedName>
        <fullName evidence="1">Uncharacterized protein</fullName>
    </submittedName>
</protein>
<organism evidence="1 2">
    <name type="scientific">Schistosoma margrebowiei</name>
    <dbReference type="NCBI Taxonomy" id="48269"/>
    <lineage>
        <taxon>Eukaryota</taxon>
        <taxon>Metazoa</taxon>
        <taxon>Spiralia</taxon>
        <taxon>Lophotrochozoa</taxon>
        <taxon>Platyhelminthes</taxon>
        <taxon>Trematoda</taxon>
        <taxon>Digenea</taxon>
        <taxon>Strigeidida</taxon>
        <taxon>Schistosomatoidea</taxon>
        <taxon>Schistosomatidae</taxon>
        <taxon>Schistosoma</taxon>
    </lineage>
</organism>
<evidence type="ECO:0000313" key="1">
    <source>
        <dbReference type="EMBL" id="VDP00312.1"/>
    </source>
</evidence>
<sequence>MSVAQRRAKDRFNIAVDKLHKEKLTQDLAQHETQERIKEVRNTEKKRAALIASLPPPKGILSEEILKPSFACEPLVLVYDIEARNTIHTQNVQSKVVIKNNKVDEEKDIGSQSAAISACKEEQRIQAVERENAIHAREDLIKADMRGRQAMRKTQLDDLDFADDLALLSQTQQQMQEKTTSVAAASSATGLNIHKGKSKVLRYNTACTNPITIDGEDLEDVKTFTYLGSIIDGHGGSDADVKAWIGKARAAYLQLRNI</sequence>
<proteinExistence type="predicted"/>
<accession>A0A3P7ZJ01</accession>
<name>A0A3P7ZJ01_9TREM</name>
<gene>
    <name evidence="1" type="ORF">SMRZ_LOCUS12437</name>
</gene>
<feature type="non-terminal residue" evidence="1">
    <location>
        <position position="258"/>
    </location>
</feature>
<dbReference type="EMBL" id="UZAI01007809">
    <property type="protein sequence ID" value="VDP00312.1"/>
    <property type="molecule type" value="Genomic_DNA"/>
</dbReference>
<dbReference type="Proteomes" id="UP000277204">
    <property type="component" value="Unassembled WGS sequence"/>
</dbReference>
<keyword evidence="2" id="KW-1185">Reference proteome</keyword>
<dbReference type="AlphaFoldDB" id="A0A3P7ZJ01"/>
<evidence type="ECO:0000313" key="2">
    <source>
        <dbReference type="Proteomes" id="UP000277204"/>
    </source>
</evidence>
<dbReference type="PANTHER" id="PTHR47027">
    <property type="entry name" value="REVERSE TRANSCRIPTASE DOMAIN-CONTAINING PROTEIN"/>
    <property type="match status" value="1"/>
</dbReference>